<accession>A0A3N4KQ86</accession>
<dbReference type="AlphaFoldDB" id="A0A3N4KQ86"/>
<reference evidence="1 2" key="1">
    <citation type="journal article" date="2018" name="Nat. Ecol. Evol.">
        <title>Pezizomycetes genomes reveal the molecular basis of ectomycorrhizal truffle lifestyle.</title>
        <authorList>
            <person name="Murat C."/>
            <person name="Payen T."/>
            <person name="Noel B."/>
            <person name="Kuo A."/>
            <person name="Morin E."/>
            <person name="Chen J."/>
            <person name="Kohler A."/>
            <person name="Krizsan K."/>
            <person name="Balestrini R."/>
            <person name="Da Silva C."/>
            <person name="Montanini B."/>
            <person name="Hainaut M."/>
            <person name="Levati E."/>
            <person name="Barry K.W."/>
            <person name="Belfiori B."/>
            <person name="Cichocki N."/>
            <person name="Clum A."/>
            <person name="Dockter R.B."/>
            <person name="Fauchery L."/>
            <person name="Guy J."/>
            <person name="Iotti M."/>
            <person name="Le Tacon F."/>
            <person name="Lindquist E.A."/>
            <person name="Lipzen A."/>
            <person name="Malagnac F."/>
            <person name="Mello A."/>
            <person name="Molinier V."/>
            <person name="Miyauchi S."/>
            <person name="Poulain J."/>
            <person name="Riccioni C."/>
            <person name="Rubini A."/>
            <person name="Sitrit Y."/>
            <person name="Splivallo R."/>
            <person name="Traeger S."/>
            <person name="Wang M."/>
            <person name="Zifcakova L."/>
            <person name="Wipf D."/>
            <person name="Zambonelli A."/>
            <person name="Paolocci F."/>
            <person name="Nowrousian M."/>
            <person name="Ottonello S."/>
            <person name="Baldrian P."/>
            <person name="Spatafora J.W."/>
            <person name="Henrissat B."/>
            <person name="Nagy L.G."/>
            <person name="Aury J.M."/>
            <person name="Wincker P."/>
            <person name="Grigoriev I.V."/>
            <person name="Bonfante P."/>
            <person name="Martin F.M."/>
        </authorList>
    </citation>
    <scope>NUCLEOTIDE SEQUENCE [LARGE SCALE GENOMIC DNA]</scope>
    <source>
        <strain evidence="1 2">CCBAS932</strain>
    </source>
</reference>
<dbReference type="OrthoDB" id="10440495at2759"/>
<name>A0A3N4KQ86_9PEZI</name>
<dbReference type="InParanoid" id="A0A3N4KQ86"/>
<evidence type="ECO:0000313" key="1">
    <source>
        <dbReference type="EMBL" id="RPB12660.1"/>
    </source>
</evidence>
<proteinExistence type="predicted"/>
<gene>
    <name evidence="1" type="ORF">P167DRAFT_150993</name>
</gene>
<dbReference type="Proteomes" id="UP000277580">
    <property type="component" value="Unassembled WGS sequence"/>
</dbReference>
<sequence length="57" mass="6800">MRRKRDRLRARGIRIIKRVKHRTVVPEGAPPKVSTLRRIGRKLTMRSLRLDGGLEWR</sequence>
<protein>
    <submittedName>
        <fullName evidence="1">Uncharacterized protein</fullName>
    </submittedName>
</protein>
<organism evidence="1 2">
    <name type="scientific">Morchella conica CCBAS932</name>
    <dbReference type="NCBI Taxonomy" id="1392247"/>
    <lineage>
        <taxon>Eukaryota</taxon>
        <taxon>Fungi</taxon>
        <taxon>Dikarya</taxon>
        <taxon>Ascomycota</taxon>
        <taxon>Pezizomycotina</taxon>
        <taxon>Pezizomycetes</taxon>
        <taxon>Pezizales</taxon>
        <taxon>Morchellaceae</taxon>
        <taxon>Morchella</taxon>
    </lineage>
</organism>
<evidence type="ECO:0000313" key="2">
    <source>
        <dbReference type="Proteomes" id="UP000277580"/>
    </source>
</evidence>
<keyword evidence="2" id="KW-1185">Reference proteome</keyword>
<dbReference type="EMBL" id="ML119127">
    <property type="protein sequence ID" value="RPB12660.1"/>
    <property type="molecule type" value="Genomic_DNA"/>
</dbReference>